<dbReference type="AlphaFoldDB" id="A0A4Y2J4I0"/>
<accession>A0A4Y2J4I0</accession>
<protein>
    <submittedName>
        <fullName evidence="1">Uncharacterized protein</fullName>
    </submittedName>
</protein>
<name>A0A4Y2J4I0_ARAVE</name>
<keyword evidence="2" id="KW-1185">Reference proteome</keyword>
<proteinExistence type="predicted"/>
<dbReference type="EMBL" id="BGPR01188563">
    <property type="protein sequence ID" value="GBM84509.1"/>
    <property type="molecule type" value="Genomic_DNA"/>
</dbReference>
<comment type="caution">
    <text evidence="1">The sequence shown here is derived from an EMBL/GenBank/DDBJ whole genome shotgun (WGS) entry which is preliminary data.</text>
</comment>
<dbReference type="Proteomes" id="UP000499080">
    <property type="component" value="Unassembled WGS sequence"/>
</dbReference>
<organism evidence="1 2">
    <name type="scientific">Araneus ventricosus</name>
    <name type="common">Orbweaver spider</name>
    <name type="synonym">Epeira ventricosa</name>
    <dbReference type="NCBI Taxonomy" id="182803"/>
    <lineage>
        <taxon>Eukaryota</taxon>
        <taxon>Metazoa</taxon>
        <taxon>Ecdysozoa</taxon>
        <taxon>Arthropoda</taxon>
        <taxon>Chelicerata</taxon>
        <taxon>Arachnida</taxon>
        <taxon>Araneae</taxon>
        <taxon>Araneomorphae</taxon>
        <taxon>Entelegynae</taxon>
        <taxon>Araneoidea</taxon>
        <taxon>Araneidae</taxon>
        <taxon>Araneus</taxon>
    </lineage>
</organism>
<gene>
    <name evidence="1" type="ORF">AVEN_9137_1</name>
</gene>
<evidence type="ECO:0000313" key="1">
    <source>
        <dbReference type="EMBL" id="GBM84509.1"/>
    </source>
</evidence>
<reference evidence="1 2" key="1">
    <citation type="journal article" date="2019" name="Sci. Rep.">
        <title>Orb-weaving spider Araneus ventricosus genome elucidates the spidroin gene catalogue.</title>
        <authorList>
            <person name="Kono N."/>
            <person name="Nakamura H."/>
            <person name="Ohtoshi R."/>
            <person name="Moran D.A.P."/>
            <person name="Shinohara A."/>
            <person name="Yoshida Y."/>
            <person name="Fujiwara M."/>
            <person name="Mori M."/>
            <person name="Tomita M."/>
            <person name="Arakawa K."/>
        </authorList>
    </citation>
    <scope>NUCLEOTIDE SEQUENCE [LARGE SCALE GENOMIC DNA]</scope>
</reference>
<sequence>MPRASFTHAKPLIMTGGGEKSYYDPGATYPRYATANNACIVLLYPINPVLHILVGRLSPRWSFPGLPPFLGRPGQCLIEQCLMLKQCDRFLHHTCGRAFGPLCLI</sequence>
<evidence type="ECO:0000313" key="2">
    <source>
        <dbReference type="Proteomes" id="UP000499080"/>
    </source>
</evidence>